<evidence type="ECO:0000256" key="2">
    <source>
        <dbReference type="ARBA" id="ARBA00022618"/>
    </source>
</evidence>
<comment type="subunit">
    <text evidence="9">The Tol-Pal system is composed of five core proteins: the inner membrane proteins TolA, TolQ and TolR, the periplasmic protein TolB and the outer membrane protein Pal. They form a network linking the inner and outer membranes and the peptidoglycan layer.</text>
</comment>
<evidence type="ECO:0000313" key="14">
    <source>
        <dbReference type="Proteomes" id="UP000192708"/>
    </source>
</evidence>
<comment type="subcellular location">
    <subcellularLocation>
        <location evidence="1">Cell outer membrane</location>
    </subcellularLocation>
</comment>
<evidence type="ECO:0000256" key="10">
    <source>
        <dbReference type="PROSITE-ProRule" id="PRU00473"/>
    </source>
</evidence>
<gene>
    <name evidence="9" type="primary">pal</name>
    <name evidence="13" type="ORF">SAMN06296008_10148</name>
</gene>
<dbReference type="Gene3D" id="3.30.1330.60">
    <property type="entry name" value="OmpA-like domain"/>
    <property type="match status" value="1"/>
</dbReference>
<accession>A0A1W1Y311</accession>
<feature type="domain" description="OmpA-like" evidence="12">
    <location>
        <begin position="65"/>
        <end position="179"/>
    </location>
</feature>
<evidence type="ECO:0000313" key="13">
    <source>
        <dbReference type="EMBL" id="SMC30118.1"/>
    </source>
</evidence>
<evidence type="ECO:0000256" key="5">
    <source>
        <dbReference type="ARBA" id="ARBA00023139"/>
    </source>
</evidence>
<evidence type="ECO:0000256" key="11">
    <source>
        <dbReference type="SAM" id="MobiDB-lite"/>
    </source>
</evidence>
<dbReference type="PRINTS" id="PR01021">
    <property type="entry name" value="OMPADOMAIN"/>
</dbReference>
<dbReference type="STRING" id="1938817.SAMN06296008_10148"/>
<dbReference type="CDD" id="cd07185">
    <property type="entry name" value="OmpA_C-like"/>
    <property type="match status" value="1"/>
</dbReference>
<dbReference type="InterPro" id="IPR014169">
    <property type="entry name" value="Pal_lipo_C"/>
</dbReference>
<evidence type="ECO:0000256" key="4">
    <source>
        <dbReference type="ARBA" id="ARBA00023136"/>
    </source>
</evidence>
<evidence type="ECO:0000259" key="12">
    <source>
        <dbReference type="PROSITE" id="PS51123"/>
    </source>
</evidence>
<feature type="compositionally biased region" description="Basic and acidic residues" evidence="11">
    <location>
        <begin position="165"/>
        <end position="179"/>
    </location>
</feature>
<keyword evidence="2 9" id="KW-0132">Cell division</keyword>
<dbReference type="PANTHER" id="PTHR30329:SF21">
    <property type="entry name" value="LIPOPROTEIN YIAD-RELATED"/>
    <property type="match status" value="1"/>
</dbReference>
<dbReference type="InterPro" id="IPR006664">
    <property type="entry name" value="OMP_bac"/>
</dbReference>
<keyword evidence="14" id="KW-1185">Reference proteome</keyword>
<evidence type="ECO:0000256" key="8">
    <source>
        <dbReference type="ARBA" id="ARBA00023306"/>
    </source>
</evidence>
<feature type="region of interest" description="Disordered" evidence="11">
    <location>
        <begin position="151"/>
        <end position="179"/>
    </location>
</feature>
<dbReference type="SUPFAM" id="SSF103088">
    <property type="entry name" value="OmpA-like"/>
    <property type="match status" value="1"/>
</dbReference>
<dbReference type="InterPro" id="IPR006665">
    <property type="entry name" value="OmpA-like"/>
</dbReference>
<evidence type="ECO:0000256" key="6">
    <source>
        <dbReference type="ARBA" id="ARBA00023237"/>
    </source>
</evidence>
<dbReference type="AlphaFoldDB" id="A0A1W1Y311"/>
<comment type="function">
    <text evidence="9">Part of the Tol-Pal system, which plays a role in outer membrane invagination during cell division and is important for maintaining outer membrane integrity.</text>
</comment>
<dbReference type="HAMAP" id="MF_02204">
    <property type="entry name" value="Pal"/>
    <property type="match status" value="1"/>
</dbReference>
<reference evidence="13 14" key="1">
    <citation type="submission" date="2017-04" db="EMBL/GenBank/DDBJ databases">
        <authorList>
            <person name="Afonso C.L."/>
            <person name="Miller P.J."/>
            <person name="Scott M.A."/>
            <person name="Spackman E."/>
            <person name="Goraichik I."/>
            <person name="Dimitrov K.M."/>
            <person name="Suarez D.L."/>
            <person name="Swayne D.E."/>
        </authorList>
    </citation>
    <scope>NUCLEOTIDE SEQUENCE [LARGE SCALE GENOMIC DNA]</scope>
    <source>
        <strain evidence="13 14">VK13</strain>
    </source>
</reference>
<evidence type="ECO:0000256" key="9">
    <source>
        <dbReference type="HAMAP-Rule" id="MF_02204"/>
    </source>
</evidence>
<comment type="similarity">
    <text evidence="9">Belongs to the Pal lipoprotein family.</text>
</comment>
<dbReference type="InterPro" id="IPR039001">
    <property type="entry name" value="Pal"/>
</dbReference>
<keyword evidence="5" id="KW-0564">Palmitate</keyword>
<evidence type="ECO:0000256" key="7">
    <source>
        <dbReference type="ARBA" id="ARBA00023288"/>
    </source>
</evidence>
<proteinExistence type="inferred from homology"/>
<evidence type="ECO:0000256" key="1">
    <source>
        <dbReference type="ARBA" id="ARBA00004442"/>
    </source>
</evidence>
<protein>
    <recommendedName>
        <fullName evidence="9">Peptidoglycan-associated protein</fullName>
    </recommendedName>
</protein>
<name>A0A1W1Y311_9BURK</name>
<dbReference type="EMBL" id="FWXJ01000001">
    <property type="protein sequence ID" value="SMC30118.1"/>
    <property type="molecule type" value="Genomic_DNA"/>
</dbReference>
<dbReference type="InterPro" id="IPR036737">
    <property type="entry name" value="OmpA-like_sf"/>
</dbReference>
<dbReference type="InterPro" id="IPR050330">
    <property type="entry name" value="Bact_OuterMem_StrucFunc"/>
</dbReference>
<evidence type="ECO:0000256" key="3">
    <source>
        <dbReference type="ARBA" id="ARBA00022729"/>
    </source>
</evidence>
<dbReference type="GO" id="GO:0051301">
    <property type="term" value="P:cell division"/>
    <property type="evidence" value="ECO:0007669"/>
    <property type="project" value="UniProtKB-UniRule"/>
</dbReference>
<keyword evidence="3" id="KW-0732">Signal</keyword>
<dbReference type="RefSeq" id="WP_084281850.1">
    <property type="nucleotide sequence ID" value="NZ_FWXJ01000001.1"/>
</dbReference>
<keyword evidence="7 13" id="KW-0449">Lipoprotein</keyword>
<organism evidence="13 14">
    <name type="scientific">Polynucleobacter kasalickyi</name>
    <dbReference type="NCBI Taxonomy" id="1938817"/>
    <lineage>
        <taxon>Bacteria</taxon>
        <taxon>Pseudomonadati</taxon>
        <taxon>Pseudomonadota</taxon>
        <taxon>Betaproteobacteria</taxon>
        <taxon>Burkholderiales</taxon>
        <taxon>Burkholderiaceae</taxon>
        <taxon>Polynucleobacter</taxon>
    </lineage>
</organism>
<sequence>MSNHFLFNTNHPQVRRMAFFVLAILTVGLTACSSGVKLDDVDEAAKNNSNAAGSVDSKFANQPWNDPKSPIYKKSFYFDFDSYTVKAADQALIEAHAKFLKANRNYRISIQGNTDDAGTSEYNLALGQKRSEAVRKMLNLLGVPDAQMEAVSFGKEKPKSPNTDEAGRADNRRADIAYQ</sequence>
<dbReference type="GO" id="GO:0009279">
    <property type="term" value="C:cell outer membrane"/>
    <property type="evidence" value="ECO:0007669"/>
    <property type="project" value="UniProtKB-SubCell"/>
</dbReference>
<dbReference type="PANTHER" id="PTHR30329">
    <property type="entry name" value="STATOR ELEMENT OF FLAGELLAR MOTOR COMPLEX"/>
    <property type="match status" value="1"/>
</dbReference>
<dbReference type="PROSITE" id="PS51123">
    <property type="entry name" value="OMPA_2"/>
    <property type="match status" value="1"/>
</dbReference>
<keyword evidence="4 10" id="KW-0472">Membrane</keyword>
<keyword evidence="6" id="KW-0998">Cell outer membrane</keyword>
<dbReference type="NCBIfam" id="TIGR02802">
    <property type="entry name" value="Pal_lipo"/>
    <property type="match status" value="1"/>
</dbReference>
<dbReference type="Pfam" id="PF00691">
    <property type="entry name" value="OmpA"/>
    <property type="match status" value="1"/>
</dbReference>
<dbReference type="Proteomes" id="UP000192708">
    <property type="component" value="Unassembled WGS sequence"/>
</dbReference>
<keyword evidence="8 9" id="KW-0131">Cell cycle</keyword>